<proteinExistence type="predicted"/>
<organism evidence="2 3">
    <name type="scientific">Corchorus capsularis</name>
    <name type="common">Jute</name>
    <dbReference type="NCBI Taxonomy" id="210143"/>
    <lineage>
        <taxon>Eukaryota</taxon>
        <taxon>Viridiplantae</taxon>
        <taxon>Streptophyta</taxon>
        <taxon>Embryophyta</taxon>
        <taxon>Tracheophyta</taxon>
        <taxon>Spermatophyta</taxon>
        <taxon>Magnoliopsida</taxon>
        <taxon>eudicotyledons</taxon>
        <taxon>Gunneridae</taxon>
        <taxon>Pentapetalae</taxon>
        <taxon>rosids</taxon>
        <taxon>malvids</taxon>
        <taxon>Malvales</taxon>
        <taxon>Malvaceae</taxon>
        <taxon>Grewioideae</taxon>
        <taxon>Apeibeae</taxon>
        <taxon>Corchorus</taxon>
    </lineage>
</organism>
<evidence type="ECO:0000256" key="1">
    <source>
        <dbReference type="SAM" id="MobiDB-lite"/>
    </source>
</evidence>
<keyword evidence="3" id="KW-1185">Reference proteome</keyword>
<dbReference type="EMBL" id="AWWV01016501">
    <property type="protein sequence ID" value="OMO49382.1"/>
    <property type="molecule type" value="Genomic_DNA"/>
</dbReference>
<dbReference type="STRING" id="210143.A0A1R3FU45"/>
<evidence type="ECO:0000313" key="2">
    <source>
        <dbReference type="EMBL" id="OMO49382.1"/>
    </source>
</evidence>
<evidence type="ECO:0000313" key="3">
    <source>
        <dbReference type="Proteomes" id="UP000188268"/>
    </source>
</evidence>
<dbReference type="Proteomes" id="UP000188268">
    <property type="component" value="Unassembled WGS sequence"/>
</dbReference>
<gene>
    <name evidence="2" type="ORF">CCACVL1_31043</name>
</gene>
<dbReference type="OrthoDB" id="1290869at2759"/>
<accession>A0A1R3FU45</accession>
<dbReference type="PANTHER" id="PTHR45890:SF1">
    <property type="entry name" value="AARF DOMAIN CONTAINING KINASE 2"/>
    <property type="match status" value="1"/>
</dbReference>
<sequence>MGETRDNDADEEDEEKASDSVTAKVDGKATKEVEEAFTFGGTPEGDQVHSAKCMQQLFEKIRRHKVNINGNVCTVIVTALALEGWQRELDPGYDLLKTIKKVLSDWRWPIHVSYTIAYQMYKERQQEWNNPYAL</sequence>
<dbReference type="PANTHER" id="PTHR45890">
    <property type="entry name" value="AARF DOMAIN CONTAINING KINASE 2 (PREDICTED)"/>
    <property type="match status" value="1"/>
</dbReference>
<reference evidence="2 3" key="1">
    <citation type="submission" date="2013-09" db="EMBL/GenBank/DDBJ databases">
        <title>Corchorus capsularis genome sequencing.</title>
        <authorList>
            <person name="Alam M."/>
            <person name="Haque M.S."/>
            <person name="Islam M.S."/>
            <person name="Emdad E.M."/>
            <person name="Islam M.M."/>
            <person name="Ahmed B."/>
            <person name="Halim A."/>
            <person name="Hossen Q.M.M."/>
            <person name="Hossain M.Z."/>
            <person name="Ahmed R."/>
            <person name="Khan M.M."/>
            <person name="Islam R."/>
            <person name="Rashid M.M."/>
            <person name="Khan S.A."/>
            <person name="Rahman M.S."/>
            <person name="Alam M."/>
        </authorList>
    </citation>
    <scope>NUCLEOTIDE SEQUENCE [LARGE SCALE GENOMIC DNA]</scope>
    <source>
        <strain evidence="3">cv. CVL-1</strain>
        <tissue evidence="2">Whole seedling</tissue>
    </source>
</reference>
<dbReference type="InterPro" id="IPR052402">
    <property type="entry name" value="ADCK_kinase"/>
</dbReference>
<comment type="caution">
    <text evidence="2">The sequence shown here is derived from an EMBL/GenBank/DDBJ whole genome shotgun (WGS) entry which is preliminary data.</text>
</comment>
<name>A0A1R3FU45_COCAP</name>
<feature type="region of interest" description="Disordered" evidence="1">
    <location>
        <begin position="1"/>
        <end position="27"/>
    </location>
</feature>
<dbReference type="Gramene" id="OMO49382">
    <property type="protein sequence ID" value="OMO49382"/>
    <property type="gene ID" value="CCACVL1_31043"/>
</dbReference>
<protein>
    <submittedName>
        <fullName evidence="2">Uncharacterized protein</fullName>
    </submittedName>
</protein>
<dbReference type="AlphaFoldDB" id="A0A1R3FU45"/>